<name>A0A1R1X4I9_9FUNG</name>
<evidence type="ECO:0000256" key="1">
    <source>
        <dbReference type="SAM" id="MobiDB-lite"/>
    </source>
</evidence>
<keyword evidence="3" id="KW-1185">Reference proteome</keyword>
<sequence>MEPIRLAQSGTISVHKSSDRQQYGSQPFSSLLYEAGRP</sequence>
<dbReference type="Proteomes" id="UP000187429">
    <property type="component" value="Unassembled WGS sequence"/>
</dbReference>
<proteinExistence type="predicted"/>
<evidence type="ECO:0000313" key="2">
    <source>
        <dbReference type="EMBL" id="OMJ09551.1"/>
    </source>
</evidence>
<gene>
    <name evidence="2" type="ORF">AYI69_g10609</name>
</gene>
<reference evidence="3" key="1">
    <citation type="submission" date="2017-01" db="EMBL/GenBank/DDBJ databases">
        <authorList>
            <person name="Wang Y."/>
            <person name="White M."/>
            <person name="Kvist S."/>
            <person name="Moncalvo J.-M."/>
        </authorList>
    </citation>
    <scope>NUCLEOTIDE SEQUENCE [LARGE SCALE GENOMIC DNA]</scope>
    <source>
        <strain evidence="3">ID-206-W2</strain>
    </source>
</reference>
<protein>
    <submittedName>
        <fullName evidence="2">Uncharacterized protein</fullName>
    </submittedName>
</protein>
<evidence type="ECO:0000313" key="3">
    <source>
        <dbReference type="Proteomes" id="UP000187429"/>
    </source>
</evidence>
<comment type="caution">
    <text evidence="2">The sequence shown here is derived from an EMBL/GenBank/DDBJ whole genome shotgun (WGS) entry which is preliminary data.</text>
</comment>
<dbReference type="AlphaFoldDB" id="A0A1R1X4I9"/>
<organism evidence="2 3">
    <name type="scientific">Smittium culicis</name>
    <dbReference type="NCBI Taxonomy" id="133412"/>
    <lineage>
        <taxon>Eukaryota</taxon>
        <taxon>Fungi</taxon>
        <taxon>Fungi incertae sedis</taxon>
        <taxon>Zoopagomycota</taxon>
        <taxon>Kickxellomycotina</taxon>
        <taxon>Harpellomycetes</taxon>
        <taxon>Harpellales</taxon>
        <taxon>Legeriomycetaceae</taxon>
        <taxon>Smittium</taxon>
    </lineage>
</organism>
<feature type="non-terminal residue" evidence="2">
    <location>
        <position position="38"/>
    </location>
</feature>
<dbReference type="EMBL" id="LSSM01007002">
    <property type="protein sequence ID" value="OMJ09551.1"/>
    <property type="molecule type" value="Genomic_DNA"/>
</dbReference>
<feature type="region of interest" description="Disordered" evidence="1">
    <location>
        <begin position="1"/>
        <end position="38"/>
    </location>
</feature>
<accession>A0A1R1X4I9</accession>
<feature type="compositionally biased region" description="Polar residues" evidence="1">
    <location>
        <begin position="8"/>
        <end position="29"/>
    </location>
</feature>